<keyword evidence="5" id="KW-0560">Oxidoreductase</keyword>
<evidence type="ECO:0000256" key="6">
    <source>
        <dbReference type="ARBA" id="ARBA00023004"/>
    </source>
</evidence>
<sequence>MAPYIGPATCDCPPVRLPSHTMVLLDTGKLFHNIYIFTWDAYLTLVNLITPNLKPGNVIPHGSLGAGGIWPEYVPPKEGDSRCACPMLNTLANHGILPHDGRNIKFVDLARTVRATFNFAPTFPLFASRYAANMLHKNYERDVCNLAEISLHNGIEHDGSLTRQDVRYDPDQGRPYLPFIEELLACATGKDQAGNAMFTAADLSRYSSIRRAESRATNPEFTLAKVHKLFGSSNTAGLLAIFGGWVADLEVVLKEERIPVGWEPRAMSRKGLTIIAFQRTVLQVENGIKEEAVRRSM</sequence>
<organism evidence="9 10">
    <name type="scientific">Mycena belliarum</name>
    <dbReference type="NCBI Taxonomy" id="1033014"/>
    <lineage>
        <taxon>Eukaryota</taxon>
        <taxon>Fungi</taxon>
        <taxon>Dikarya</taxon>
        <taxon>Basidiomycota</taxon>
        <taxon>Agaricomycotina</taxon>
        <taxon>Agaricomycetes</taxon>
        <taxon>Agaricomycetidae</taxon>
        <taxon>Agaricales</taxon>
        <taxon>Marasmiineae</taxon>
        <taxon>Mycenaceae</taxon>
        <taxon>Mycena</taxon>
    </lineage>
</organism>
<dbReference type="Proteomes" id="UP001222325">
    <property type="component" value="Unassembled WGS sequence"/>
</dbReference>
<dbReference type="Pfam" id="PF01328">
    <property type="entry name" value="Peroxidase_2"/>
    <property type="match status" value="1"/>
</dbReference>
<dbReference type="PROSITE" id="PS51405">
    <property type="entry name" value="HEME_HALOPEROXIDASE"/>
    <property type="match status" value="1"/>
</dbReference>
<keyword evidence="6" id="KW-0408">Iron</keyword>
<reference evidence="9" key="1">
    <citation type="submission" date="2023-03" db="EMBL/GenBank/DDBJ databases">
        <title>Massive genome expansion in bonnet fungi (Mycena s.s.) driven by repeated elements and novel gene families across ecological guilds.</title>
        <authorList>
            <consortium name="Lawrence Berkeley National Laboratory"/>
            <person name="Harder C.B."/>
            <person name="Miyauchi S."/>
            <person name="Viragh M."/>
            <person name="Kuo A."/>
            <person name="Thoen E."/>
            <person name="Andreopoulos B."/>
            <person name="Lu D."/>
            <person name="Skrede I."/>
            <person name="Drula E."/>
            <person name="Henrissat B."/>
            <person name="Morin E."/>
            <person name="Kohler A."/>
            <person name="Barry K."/>
            <person name="LaButti K."/>
            <person name="Morin E."/>
            <person name="Salamov A."/>
            <person name="Lipzen A."/>
            <person name="Mereny Z."/>
            <person name="Hegedus B."/>
            <person name="Baldrian P."/>
            <person name="Stursova M."/>
            <person name="Weitz H."/>
            <person name="Taylor A."/>
            <person name="Grigoriev I.V."/>
            <person name="Nagy L.G."/>
            <person name="Martin F."/>
            <person name="Kauserud H."/>
        </authorList>
    </citation>
    <scope>NUCLEOTIDE SEQUENCE</scope>
    <source>
        <strain evidence="9">CBHHK173m</strain>
    </source>
</reference>
<evidence type="ECO:0000256" key="7">
    <source>
        <dbReference type="ARBA" id="ARBA00025795"/>
    </source>
</evidence>
<evidence type="ECO:0000256" key="3">
    <source>
        <dbReference type="ARBA" id="ARBA00022617"/>
    </source>
</evidence>
<dbReference type="InterPro" id="IPR000028">
    <property type="entry name" value="Chloroperoxidase"/>
</dbReference>
<evidence type="ECO:0000256" key="4">
    <source>
        <dbReference type="ARBA" id="ARBA00022723"/>
    </source>
</evidence>
<gene>
    <name evidence="9" type="ORF">B0H15DRAFT_833643</name>
</gene>
<keyword evidence="2" id="KW-0575">Peroxidase</keyword>
<name>A0AAD6XWA2_9AGAR</name>
<dbReference type="SUPFAM" id="SSF47571">
    <property type="entry name" value="Cloroperoxidase"/>
    <property type="match status" value="1"/>
</dbReference>
<evidence type="ECO:0000313" key="10">
    <source>
        <dbReference type="Proteomes" id="UP001222325"/>
    </source>
</evidence>
<feature type="domain" description="Heme haloperoxidase family profile" evidence="8">
    <location>
        <begin position="69"/>
        <end position="279"/>
    </location>
</feature>
<dbReference type="EMBL" id="JARJCN010000018">
    <property type="protein sequence ID" value="KAJ7092356.1"/>
    <property type="molecule type" value="Genomic_DNA"/>
</dbReference>
<keyword evidence="10" id="KW-1185">Reference proteome</keyword>
<dbReference type="Gene3D" id="1.10.489.10">
    <property type="entry name" value="Chloroperoxidase-like"/>
    <property type="match status" value="1"/>
</dbReference>
<evidence type="ECO:0000313" key="9">
    <source>
        <dbReference type="EMBL" id="KAJ7092356.1"/>
    </source>
</evidence>
<proteinExistence type="inferred from homology"/>
<evidence type="ECO:0000256" key="1">
    <source>
        <dbReference type="ARBA" id="ARBA00001970"/>
    </source>
</evidence>
<protein>
    <submittedName>
        <fullName evidence="9">Chloroperoxidase</fullName>
    </submittedName>
</protein>
<keyword evidence="3" id="KW-0349">Heme</keyword>
<evidence type="ECO:0000259" key="8">
    <source>
        <dbReference type="PROSITE" id="PS51405"/>
    </source>
</evidence>
<comment type="similarity">
    <text evidence="7">Belongs to the chloroperoxidase family.</text>
</comment>
<dbReference type="PANTHER" id="PTHR33577">
    <property type="entry name" value="STERIGMATOCYSTIN BIOSYNTHESIS PEROXIDASE STCC-RELATED"/>
    <property type="match status" value="1"/>
</dbReference>
<comment type="cofactor">
    <cofactor evidence="1">
        <name>heme b</name>
        <dbReference type="ChEBI" id="CHEBI:60344"/>
    </cofactor>
</comment>
<accession>A0AAD6XWA2</accession>
<dbReference type="GO" id="GO:0046872">
    <property type="term" value="F:metal ion binding"/>
    <property type="evidence" value="ECO:0007669"/>
    <property type="project" value="UniProtKB-KW"/>
</dbReference>
<dbReference type="AlphaFoldDB" id="A0AAD6XWA2"/>
<dbReference type="InterPro" id="IPR036851">
    <property type="entry name" value="Chloroperoxidase-like_sf"/>
</dbReference>
<evidence type="ECO:0000256" key="2">
    <source>
        <dbReference type="ARBA" id="ARBA00022559"/>
    </source>
</evidence>
<keyword evidence="4" id="KW-0479">Metal-binding</keyword>
<comment type="caution">
    <text evidence="9">The sequence shown here is derived from an EMBL/GenBank/DDBJ whole genome shotgun (WGS) entry which is preliminary data.</text>
</comment>
<dbReference type="PANTHER" id="PTHR33577:SF18">
    <property type="entry name" value="HEME HALOPEROXIDASE FAMILY PROFILE DOMAIN-CONTAINING PROTEIN"/>
    <property type="match status" value="1"/>
</dbReference>
<evidence type="ECO:0000256" key="5">
    <source>
        <dbReference type="ARBA" id="ARBA00023002"/>
    </source>
</evidence>
<dbReference type="GO" id="GO:0004601">
    <property type="term" value="F:peroxidase activity"/>
    <property type="evidence" value="ECO:0007669"/>
    <property type="project" value="UniProtKB-KW"/>
</dbReference>